<gene>
    <name evidence="1" type="ORF">OJ1126_B06.6</name>
    <name evidence="2" type="ORF">P0654A08.37</name>
</gene>
<sequence>MWSRLAIDIALHSKIILSLCNGYLINNTFFQRLQDEDELGESMGMPSVQAALHYLPLHCAASRRTMPPLTPFHCAASYR</sequence>
<dbReference type="EMBL" id="AP004022">
    <property type="protein sequence ID" value="BAD22903.1"/>
    <property type="molecule type" value="Genomic_DNA"/>
</dbReference>
<organism evidence="2 3">
    <name type="scientific">Oryza sativa subsp. japonica</name>
    <name type="common">Rice</name>
    <dbReference type="NCBI Taxonomy" id="39947"/>
    <lineage>
        <taxon>Eukaryota</taxon>
        <taxon>Viridiplantae</taxon>
        <taxon>Streptophyta</taxon>
        <taxon>Embryophyta</taxon>
        <taxon>Tracheophyta</taxon>
        <taxon>Spermatophyta</taxon>
        <taxon>Magnoliopsida</taxon>
        <taxon>Liliopsida</taxon>
        <taxon>Poales</taxon>
        <taxon>Poaceae</taxon>
        <taxon>BOP clade</taxon>
        <taxon>Oryzoideae</taxon>
        <taxon>Oryzeae</taxon>
        <taxon>Oryzinae</taxon>
        <taxon>Oryza</taxon>
        <taxon>Oryza sativa</taxon>
    </lineage>
</organism>
<dbReference type="Proteomes" id="UP000000763">
    <property type="component" value="Chromosome 2"/>
</dbReference>
<reference evidence="3" key="4">
    <citation type="journal article" date="2008" name="Nucleic Acids Res.">
        <title>The rice annotation project database (RAP-DB): 2008 update.</title>
        <authorList>
            <consortium name="The rice annotation project (RAP)"/>
        </authorList>
    </citation>
    <scope>GENOME REANNOTATION</scope>
    <source>
        <strain evidence="3">cv. Nipponbare</strain>
    </source>
</reference>
<reference evidence="3" key="3">
    <citation type="journal article" date="2005" name="Nature">
        <title>The map-based sequence of the rice genome.</title>
        <authorList>
            <consortium name="International rice genome sequencing project (IRGSP)"/>
            <person name="Matsumoto T."/>
            <person name="Wu J."/>
            <person name="Kanamori H."/>
            <person name="Katayose Y."/>
            <person name="Fujisawa M."/>
            <person name="Namiki N."/>
            <person name="Mizuno H."/>
            <person name="Yamamoto K."/>
            <person name="Antonio B.A."/>
            <person name="Baba T."/>
            <person name="Sakata K."/>
            <person name="Nagamura Y."/>
            <person name="Aoki H."/>
            <person name="Arikawa K."/>
            <person name="Arita K."/>
            <person name="Bito T."/>
            <person name="Chiden Y."/>
            <person name="Fujitsuka N."/>
            <person name="Fukunaka R."/>
            <person name="Hamada M."/>
            <person name="Harada C."/>
            <person name="Hayashi A."/>
            <person name="Hijishita S."/>
            <person name="Honda M."/>
            <person name="Hosokawa S."/>
            <person name="Ichikawa Y."/>
            <person name="Idonuma A."/>
            <person name="Iijima M."/>
            <person name="Ikeda M."/>
            <person name="Ikeno M."/>
            <person name="Ito K."/>
            <person name="Ito S."/>
            <person name="Ito T."/>
            <person name="Ito Y."/>
            <person name="Ito Y."/>
            <person name="Iwabuchi A."/>
            <person name="Kamiya K."/>
            <person name="Karasawa W."/>
            <person name="Kurita K."/>
            <person name="Katagiri S."/>
            <person name="Kikuta A."/>
            <person name="Kobayashi H."/>
            <person name="Kobayashi N."/>
            <person name="Machita K."/>
            <person name="Maehara T."/>
            <person name="Masukawa M."/>
            <person name="Mizubayashi T."/>
            <person name="Mukai Y."/>
            <person name="Nagasaki H."/>
            <person name="Nagata Y."/>
            <person name="Naito S."/>
            <person name="Nakashima M."/>
            <person name="Nakama Y."/>
            <person name="Nakamichi Y."/>
            <person name="Nakamura M."/>
            <person name="Meguro A."/>
            <person name="Negishi M."/>
            <person name="Ohta I."/>
            <person name="Ohta T."/>
            <person name="Okamoto M."/>
            <person name="Ono N."/>
            <person name="Saji S."/>
            <person name="Sakaguchi M."/>
            <person name="Sakai K."/>
            <person name="Shibata M."/>
            <person name="Shimokawa T."/>
            <person name="Song J."/>
            <person name="Takazaki Y."/>
            <person name="Terasawa K."/>
            <person name="Tsugane M."/>
            <person name="Tsuji K."/>
            <person name="Ueda S."/>
            <person name="Waki K."/>
            <person name="Yamagata H."/>
            <person name="Yamamoto M."/>
            <person name="Yamamoto S."/>
            <person name="Yamane H."/>
            <person name="Yoshiki S."/>
            <person name="Yoshihara R."/>
            <person name="Yukawa K."/>
            <person name="Zhong H."/>
            <person name="Yano M."/>
            <person name="Yuan Q."/>
            <person name="Ouyang S."/>
            <person name="Liu J."/>
            <person name="Jones K.M."/>
            <person name="Gansberger K."/>
            <person name="Moffat K."/>
            <person name="Hill J."/>
            <person name="Bera J."/>
            <person name="Fadrosh D."/>
            <person name="Jin S."/>
            <person name="Johri S."/>
            <person name="Kim M."/>
            <person name="Overton L."/>
            <person name="Reardon M."/>
            <person name="Tsitrin T."/>
            <person name="Vuong H."/>
            <person name="Weaver B."/>
            <person name="Ciecko A."/>
            <person name="Tallon L."/>
            <person name="Jackson J."/>
            <person name="Pai G."/>
            <person name="Aken S.V."/>
            <person name="Utterback T."/>
            <person name="Reidmuller S."/>
            <person name="Feldblyum T."/>
            <person name="Hsiao J."/>
            <person name="Zismann V."/>
            <person name="Iobst S."/>
            <person name="de Vazeille A.R."/>
            <person name="Buell C.R."/>
            <person name="Ying K."/>
            <person name="Li Y."/>
            <person name="Lu T."/>
            <person name="Huang Y."/>
            <person name="Zhao Q."/>
            <person name="Feng Q."/>
            <person name="Zhang L."/>
            <person name="Zhu J."/>
            <person name="Weng Q."/>
            <person name="Mu J."/>
            <person name="Lu Y."/>
            <person name="Fan D."/>
            <person name="Liu Y."/>
            <person name="Guan J."/>
            <person name="Zhang Y."/>
            <person name="Yu S."/>
            <person name="Liu X."/>
            <person name="Zhang Y."/>
            <person name="Hong G."/>
            <person name="Han B."/>
            <person name="Choisne N."/>
            <person name="Demange N."/>
            <person name="Orjeda G."/>
            <person name="Samain S."/>
            <person name="Cattolico L."/>
            <person name="Pelletier E."/>
            <person name="Couloux A."/>
            <person name="Segurens B."/>
            <person name="Wincker P."/>
            <person name="D'Hont A."/>
            <person name="Scarpelli C."/>
            <person name="Weissenbach J."/>
            <person name="Salanoubat M."/>
            <person name="Quetier F."/>
            <person name="Yu Y."/>
            <person name="Kim H.R."/>
            <person name="Rambo T."/>
            <person name="Currie J."/>
            <person name="Collura K."/>
            <person name="Luo M."/>
            <person name="Yang T."/>
            <person name="Ammiraju J.S.S."/>
            <person name="Engler F."/>
            <person name="Soderlund C."/>
            <person name="Wing R.A."/>
            <person name="Palmer L.E."/>
            <person name="de la Bastide M."/>
            <person name="Spiegel L."/>
            <person name="Nascimento L."/>
            <person name="Zutavern T."/>
            <person name="O'Shaughnessy A."/>
            <person name="Dike S."/>
            <person name="Dedhia N."/>
            <person name="Preston R."/>
            <person name="Balija V."/>
            <person name="McCombie W.R."/>
            <person name="Chow T."/>
            <person name="Chen H."/>
            <person name="Chung M."/>
            <person name="Chen C."/>
            <person name="Shaw J."/>
            <person name="Wu H."/>
            <person name="Hsiao K."/>
            <person name="Chao Y."/>
            <person name="Chu M."/>
            <person name="Cheng C."/>
            <person name="Hour A."/>
            <person name="Lee P."/>
            <person name="Lin S."/>
            <person name="Lin Y."/>
            <person name="Liou J."/>
            <person name="Liu S."/>
            <person name="Hsing Y."/>
            <person name="Raghuvanshi S."/>
            <person name="Mohanty A."/>
            <person name="Bharti A.K."/>
            <person name="Gaur A."/>
            <person name="Gupta V."/>
            <person name="Kumar D."/>
            <person name="Ravi V."/>
            <person name="Vij S."/>
            <person name="Kapur A."/>
            <person name="Khurana P."/>
            <person name="Khurana P."/>
            <person name="Khurana J.P."/>
            <person name="Tyagi A.K."/>
            <person name="Gaikwad K."/>
            <person name="Singh A."/>
            <person name="Dalal V."/>
            <person name="Srivastava S."/>
            <person name="Dixit A."/>
            <person name="Pal A.K."/>
            <person name="Ghazi I.A."/>
            <person name="Yadav M."/>
            <person name="Pandit A."/>
            <person name="Bhargava A."/>
            <person name="Sureshbabu K."/>
            <person name="Batra K."/>
            <person name="Sharma T.R."/>
            <person name="Mohapatra T."/>
            <person name="Singh N.K."/>
            <person name="Messing J."/>
            <person name="Nelson A.B."/>
            <person name="Fuks G."/>
            <person name="Kavchok S."/>
            <person name="Keizer G."/>
            <person name="Linton E."/>
            <person name="Llaca V."/>
            <person name="Song R."/>
            <person name="Tanyolac B."/>
            <person name="Young S."/>
            <person name="Ho-Il K."/>
            <person name="Hahn J.H."/>
            <person name="Sangsakoo G."/>
            <person name="Vanavichit A."/>
            <person name="de Mattos Luiz.A.T."/>
            <person name="Zimmer P.D."/>
            <person name="Malone G."/>
            <person name="Dellagostin O."/>
            <person name="de Oliveira A.C."/>
            <person name="Bevan M."/>
            <person name="Bancroft I."/>
            <person name="Minx P."/>
            <person name="Cordum H."/>
            <person name="Wilson R."/>
            <person name="Cheng Z."/>
            <person name="Jin W."/>
            <person name="Jiang J."/>
            <person name="Leong S.A."/>
            <person name="Iwama H."/>
            <person name="Gojobori T."/>
            <person name="Itoh T."/>
            <person name="Niimura Y."/>
            <person name="Fujii Y."/>
            <person name="Habara T."/>
            <person name="Sakai H."/>
            <person name="Sato Y."/>
            <person name="Wilson G."/>
            <person name="Kumar K."/>
            <person name="McCouch S."/>
            <person name="Juretic N."/>
            <person name="Hoen D."/>
            <person name="Wright S."/>
            <person name="Bruskiewich R."/>
            <person name="Bureau T."/>
            <person name="Miyao A."/>
            <person name="Hirochika H."/>
            <person name="Nishikawa T."/>
            <person name="Kadowaki K."/>
            <person name="Sugiura M."/>
            <person name="Burr B."/>
            <person name="Sasaki T."/>
        </authorList>
    </citation>
    <scope>NUCLEOTIDE SEQUENCE [LARGE SCALE GENOMIC DNA]</scope>
    <source>
        <strain evidence="3">cv. Nipponbare</strain>
    </source>
</reference>
<dbReference type="EMBL" id="AP005069">
    <property type="protein sequence ID" value="BAD23207.1"/>
    <property type="molecule type" value="Genomic_DNA"/>
</dbReference>
<name>Q6K6D0_ORYSJ</name>
<proteinExistence type="predicted"/>
<evidence type="ECO:0000313" key="1">
    <source>
        <dbReference type="EMBL" id="BAD22903.1"/>
    </source>
</evidence>
<evidence type="ECO:0000313" key="3">
    <source>
        <dbReference type="Proteomes" id="UP000000763"/>
    </source>
</evidence>
<accession>Q6K6D0</accession>
<reference evidence="2" key="2">
    <citation type="submission" date="2002-04" db="EMBL/GenBank/DDBJ databases">
        <title>Oryza sativa nipponbare(GA3) genomic DNA, chromosome 2, PAC clone:P0654A08.</title>
        <authorList>
            <person name="Sasaki T."/>
            <person name="Matsumoto T."/>
            <person name="Katayose Y."/>
        </authorList>
    </citation>
    <scope>NUCLEOTIDE SEQUENCE</scope>
</reference>
<reference evidence="1" key="1">
    <citation type="submission" date="2001-08" db="EMBL/GenBank/DDBJ databases">
        <title>Oryza sativa nipponbare(GA3) genomic DNA, chromosome 2, BAC clone:OJ1126_B06.</title>
        <authorList>
            <person name="Sasaki T."/>
            <person name="Matsumoto T."/>
            <person name="Yamamoto K."/>
        </authorList>
    </citation>
    <scope>NUCLEOTIDE SEQUENCE</scope>
</reference>
<dbReference type="AlphaFoldDB" id="Q6K6D0"/>
<evidence type="ECO:0000313" key="2">
    <source>
        <dbReference type="EMBL" id="BAD23207.1"/>
    </source>
</evidence>
<protein>
    <submittedName>
        <fullName evidence="2">Uncharacterized protein</fullName>
    </submittedName>
</protein>